<gene>
    <name evidence="2" type="ORF">RG1141_CH09700</name>
</gene>
<dbReference type="KEGG" id="ngl:RG1141_CH09700"/>
<evidence type="ECO:0000313" key="2">
    <source>
        <dbReference type="EMBL" id="CDN53329.1"/>
    </source>
</evidence>
<reference evidence="3" key="1">
    <citation type="journal article" date="2014" name="BMC Genomics">
        <title>Genome sequencing of two Neorhizobium galegae strains reveals a noeT gene responsible for the unusual acetylation of the nodulation factors.</title>
        <authorList>
            <person name="Osterman J."/>
            <person name="Marsh J."/>
            <person name="Laine P.K."/>
            <person name="Zeng Z."/>
            <person name="Alatalo E."/>
            <person name="Sullivan J.T."/>
            <person name="Young J.P."/>
            <person name="Thomas-Oates J."/>
            <person name="Paulin L."/>
            <person name="Lindstrom K."/>
        </authorList>
    </citation>
    <scope>NUCLEOTIDE SEQUENCE [LARGE SCALE GENOMIC DNA]</scope>
    <source>
        <strain evidence="3">HAMBI 1141</strain>
    </source>
</reference>
<evidence type="ECO:0000313" key="3">
    <source>
        <dbReference type="Proteomes" id="UP000028186"/>
    </source>
</evidence>
<dbReference type="HOGENOM" id="CLU_094542_0_0_5"/>
<dbReference type="Proteomes" id="UP000028186">
    <property type="component" value="Chromosome I"/>
</dbReference>
<sequence>MRNAAETTMPRLSIRLSAAIVLGAAMTMAVGGQALALSELRPSVEPQEPERGQSRAIVQAFEGTTLPQPGPAINRSAQAGDSTKTTAPPANPNAAKPAPSDDKPAEIIRDMTKLPAPVKQMREKLVEAAASGDVTRLRDLMGTGATQTQVMNGEFEDPIETLKSFSGDADGQEILAILLDILSTGAAHFDIGTPEEAYVWPYFAGKQLSKLTPPERVDLLRIVTAGDLAGMEENGNYNFFRAGISPDGKWKFFSGGD</sequence>
<dbReference type="AlphaFoldDB" id="A0A068T5I2"/>
<feature type="region of interest" description="Disordered" evidence="1">
    <location>
        <begin position="63"/>
        <end position="103"/>
    </location>
</feature>
<name>A0A068T5I2_NEOGA</name>
<accession>A0A068T5I2</accession>
<evidence type="ECO:0000256" key="1">
    <source>
        <dbReference type="SAM" id="MobiDB-lite"/>
    </source>
</evidence>
<dbReference type="PATRIC" id="fig|1028801.3.peg.992"/>
<organism evidence="2 3">
    <name type="scientific">Neorhizobium galegae bv. officinalis bv. officinalis str. HAMBI 1141</name>
    <dbReference type="NCBI Taxonomy" id="1028801"/>
    <lineage>
        <taxon>Bacteria</taxon>
        <taxon>Pseudomonadati</taxon>
        <taxon>Pseudomonadota</taxon>
        <taxon>Alphaproteobacteria</taxon>
        <taxon>Hyphomicrobiales</taxon>
        <taxon>Rhizobiaceae</taxon>
        <taxon>Rhizobium/Agrobacterium group</taxon>
        <taxon>Neorhizobium</taxon>
    </lineage>
</organism>
<protein>
    <submittedName>
        <fullName evidence="2">Uncharacterized protein</fullName>
    </submittedName>
</protein>
<dbReference type="EMBL" id="HG938355">
    <property type="protein sequence ID" value="CDN53329.1"/>
    <property type="molecule type" value="Genomic_DNA"/>
</dbReference>
<feature type="compositionally biased region" description="Low complexity" evidence="1">
    <location>
        <begin position="82"/>
        <end position="98"/>
    </location>
</feature>
<dbReference type="eggNOG" id="ENOG5032QXM">
    <property type="taxonomic scope" value="Bacteria"/>
</dbReference>
<proteinExistence type="predicted"/>